<organism evidence="2 3">
    <name type="scientific">Trifolium medium</name>
    <dbReference type="NCBI Taxonomy" id="97028"/>
    <lineage>
        <taxon>Eukaryota</taxon>
        <taxon>Viridiplantae</taxon>
        <taxon>Streptophyta</taxon>
        <taxon>Embryophyta</taxon>
        <taxon>Tracheophyta</taxon>
        <taxon>Spermatophyta</taxon>
        <taxon>Magnoliopsida</taxon>
        <taxon>eudicotyledons</taxon>
        <taxon>Gunneridae</taxon>
        <taxon>Pentapetalae</taxon>
        <taxon>rosids</taxon>
        <taxon>fabids</taxon>
        <taxon>Fabales</taxon>
        <taxon>Fabaceae</taxon>
        <taxon>Papilionoideae</taxon>
        <taxon>50 kb inversion clade</taxon>
        <taxon>NPAAA clade</taxon>
        <taxon>Hologalegina</taxon>
        <taxon>IRL clade</taxon>
        <taxon>Trifolieae</taxon>
        <taxon>Trifolium</taxon>
    </lineage>
</organism>
<protein>
    <submittedName>
        <fullName evidence="2">Uncharacterized protein</fullName>
    </submittedName>
</protein>
<accession>A0A392VBP3</accession>
<evidence type="ECO:0000256" key="1">
    <source>
        <dbReference type="SAM" id="MobiDB-lite"/>
    </source>
</evidence>
<comment type="caution">
    <text evidence="2">The sequence shown here is derived from an EMBL/GenBank/DDBJ whole genome shotgun (WGS) entry which is preliminary data.</text>
</comment>
<dbReference type="AlphaFoldDB" id="A0A392VBP3"/>
<feature type="non-terminal residue" evidence="2">
    <location>
        <position position="36"/>
    </location>
</feature>
<keyword evidence="3" id="KW-1185">Reference proteome</keyword>
<proteinExistence type="predicted"/>
<evidence type="ECO:0000313" key="3">
    <source>
        <dbReference type="Proteomes" id="UP000265520"/>
    </source>
</evidence>
<sequence length="36" mass="4107">MSFVSPQEWQEEAQGKFDDSGFDLITGENGKKKLKM</sequence>
<name>A0A392VBP3_9FABA</name>
<reference evidence="2 3" key="1">
    <citation type="journal article" date="2018" name="Front. Plant Sci.">
        <title>Red Clover (Trifolium pratense) and Zigzag Clover (T. medium) - A Picture of Genomic Similarities and Differences.</title>
        <authorList>
            <person name="Dluhosova J."/>
            <person name="Istvanek J."/>
            <person name="Nedelnik J."/>
            <person name="Repkova J."/>
        </authorList>
    </citation>
    <scope>NUCLEOTIDE SEQUENCE [LARGE SCALE GENOMIC DNA]</scope>
    <source>
        <strain evidence="3">cv. 10/8</strain>
        <tissue evidence="2">Leaf</tissue>
    </source>
</reference>
<evidence type="ECO:0000313" key="2">
    <source>
        <dbReference type="EMBL" id="MCI84862.1"/>
    </source>
</evidence>
<feature type="region of interest" description="Disordered" evidence="1">
    <location>
        <begin position="1"/>
        <end position="36"/>
    </location>
</feature>
<dbReference type="Proteomes" id="UP000265520">
    <property type="component" value="Unassembled WGS sequence"/>
</dbReference>
<dbReference type="EMBL" id="LXQA011100938">
    <property type="protein sequence ID" value="MCI84862.1"/>
    <property type="molecule type" value="Genomic_DNA"/>
</dbReference>